<name>A0A381PYD0_9ZZZZ</name>
<gene>
    <name evidence="1" type="ORF">METZ01_LOCUS24508</name>
</gene>
<evidence type="ECO:0000313" key="1">
    <source>
        <dbReference type="EMBL" id="SUZ71654.1"/>
    </source>
</evidence>
<proteinExistence type="predicted"/>
<sequence length="242" mass="27418">MIRKLALSSIVALILQSCAIQDQEPTEGEGVASREVNISTINTLDQAEVYAGEEDTDLQRIIADLLFEGLQALDADRLLTPVDDNAHARFKRVLAYDPNNEIAHQGLDDIVIRYVELAGDASRQGLFSDAELMIERAQFVDEDHPAITQARIDLQEEINSGDLFFKLDDREFARRSETARDQLKDIARQAEKHNAFFLITAPNDDLARWMFSVMREAVEGYRLRGNIELTGRTSIRLRITRD</sequence>
<reference evidence="1" key="1">
    <citation type="submission" date="2018-05" db="EMBL/GenBank/DDBJ databases">
        <authorList>
            <person name="Lanie J.A."/>
            <person name="Ng W.-L."/>
            <person name="Kazmierczak K.M."/>
            <person name="Andrzejewski T.M."/>
            <person name="Davidsen T.M."/>
            <person name="Wayne K.J."/>
            <person name="Tettelin H."/>
            <person name="Glass J.I."/>
            <person name="Rusch D."/>
            <person name="Podicherti R."/>
            <person name="Tsui H.-C.T."/>
            <person name="Winkler M.E."/>
        </authorList>
    </citation>
    <scope>NUCLEOTIDE SEQUENCE</scope>
</reference>
<dbReference type="AlphaFoldDB" id="A0A381PYD0"/>
<protein>
    <submittedName>
        <fullName evidence="1">Uncharacterized protein</fullName>
    </submittedName>
</protein>
<dbReference type="PROSITE" id="PS51257">
    <property type="entry name" value="PROKAR_LIPOPROTEIN"/>
    <property type="match status" value="1"/>
</dbReference>
<organism evidence="1">
    <name type="scientific">marine metagenome</name>
    <dbReference type="NCBI Taxonomy" id="408172"/>
    <lineage>
        <taxon>unclassified sequences</taxon>
        <taxon>metagenomes</taxon>
        <taxon>ecological metagenomes</taxon>
    </lineage>
</organism>
<dbReference type="EMBL" id="UINC01001128">
    <property type="protein sequence ID" value="SUZ71654.1"/>
    <property type="molecule type" value="Genomic_DNA"/>
</dbReference>
<accession>A0A381PYD0</accession>